<sequence>MSVCRKKALIITDLSEETNAMFLKVTNKDEEALLISNSFEVDNHLQFSAMVRDITFSIYNESIEEIYVITEKSNKYVMGDNKLEISQIQIVSDQLHADTIIRKKVDQIRKHPLIPKSMIVKGIVVNTETEEYELVS</sequence>
<dbReference type="AlphaFoldDB" id="A0A9X4AJB4"/>
<reference evidence="1" key="1">
    <citation type="submission" date="2022-06" db="EMBL/GenBank/DDBJ databases">
        <title>Aquibacillus sp. a new bacterium isolated from soil saline samples.</title>
        <authorList>
            <person name="Galisteo C."/>
            <person name="De La Haba R."/>
            <person name="Sanchez-Porro C."/>
            <person name="Ventosa A."/>
        </authorList>
    </citation>
    <scope>NUCLEOTIDE SEQUENCE</scope>
    <source>
        <strain evidence="1">JCM 12387</strain>
    </source>
</reference>
<keyword evidence="2" id="KW-1185">Reference proteome</keyword>
<comment type="caution">
    <text evidence="1">The sequence shown here is derived from an EMBL/GenBank/DDBJ whole genome shotgun (WGS) entry which is preliminary data.</text>
</comment>
<protein>
    <submittedName>
        <fullName evidence="1">Uncharacterized protein</fullName>
    </submittedName>
</protein>
<evidence type="ECO:0000313" key="2">
    <source>
        <dbReference type="Proteomes" id="UP001145072"/>
    </source>
</evidence>
<dbReference type="RefSeq" id="WP_259868813.1">
    <property type="nucleotide sequence ID" value="NZ_JAMQJZ010000004.1"/>
</dbReference>
<name>A0A9X4AJB4_9BACI</name>
<dbReference type="EMBL" id="JAMQJZ010000004">
    <property type="protein sequence ID" value="MDC3420265.1"/>
    <property type="molecule type" value="Genomic_DNA"/>
</dbReference>
<accession>A0A9X4AJB4</accession>
<proteinExistence type="predicted"/>
<dbReference type="Proteomes" id="UP001145072">
    <property type="component" value="Unassembled WGS sequence"/>
</dbReference>
<organism evidence="1 2">
    <name type="scientific">Aquibacillus koreensis</name>
    <dbReference type="NCBI Taxonomy" id="279446"/>
    <lineage>
        <taxon>Bacteria</taxon>
        <taxon>Bacillati</taxon>
        <taxon>Bacillota</taxon>
        <taxon>Bacilli</taxon>
        <taxon>Bacillales</taxon>
        <taxon>Bacillaceae</taxon>
        <taxon>Aquibacillus</taxon>
    </lineage>
</organism>
<gene>
    <name evidence="1" type="ORF">NC661_07755</name>
</gene>
<evidence type="ECO:0000313" key="1">
    <source>
        <dbReference type="EMBL" id="MDC3420265.1"/>
    </source>
</evidence>